<feature type="binding site" evidence="8">
    <location>
        <position position="162"/>
    </location>
    <ligand>
        <name>substrate</name>
    </ligand>
</feature>
<dbReference type="Gene3D" id="3.10.310.10">
    <property type="entry name" value="Diaminopimelate Epimerase, Chain A, domain 1"/>
    <property type="match status" value="2"/>
</dbReference>
<comment type="catalytic activity">
    <reaction evidence="7 8">
        <text>(2S,6S)-2,6-diaminopimelate = meso-2,6-diaminopimelate</text>
        <dbReference type="Rhea" id="RHEA:15393"/>
        <dbReference type="ChEBI" id="CHEBI:57609"/>
        <dbReference type="ChEBI" id="CHEBI:57791"/>
        <dbReference type="EC" id="5.1.1.7"/>
    </reaction>
</comment>
<evidence type="ECO:0000256" key="2">
    <source>
        <dbReference type="ARBA" id="ARBA00010219"/>
    </source>
</evidence>
<keyword evidence="6 8" id="KW-0413">Isomerase</keyword>
<dbReference type="EMBL" id="CP121687">
    <property type="protein sequence ID" value="WZL70152.1"/>
    <property type="molecule type" value="Genomic_DNA"/>
</dbReference>
<accession>A0ABZ2Y464</accession>
<feature type="site" description="Could be important to modulate the pK values of the two catalytic cysteine residues" evidence="8">
    <location>
        <position position="164"/>
    </location>
</feature>
<comment type="pathway">
    <text evidence="1 8">Amino-acid biosynthesis; L-lysine biosynthesis via DAP pathway; DL-2,6-diaminopimelate from LL-2,6-diaminopimelate: step 1/1.</text>
</comment>
<evidence type="ECO:0000313" key="10">
    <source>
        <dbReference type="EMBL" id="WZL70152.1"/>
    </source>
</evidence>
<dbReference type="NCBIfam" id="TIGR00652">
    <property type="entry name" value="DapF"/>
    <property type="match status" value="1"/>
</dbReference>
<evidence type="ECO:0000256" key="9">
    <source>
        <dbReference type="PROSITE-ProRule" id="PRU10125"/>
    </source>
</evidence>
<evidence type="ECO:0000256" key="4">
    <source>
        <dbReference type="ARBA" id="ARBA00022605"/>
    </source>
</evidence>
<dbReference type="RefSeq" id="WP_341877116.1">
    <property type="nucleotide sequence ID" value="NZ_CP121687.1"/>
</dbReference>
<dbReference type="InterPro" id="IPR018510">
    <property type="entry name" value="DAP_epimerase_AS"/>
</dbReference>
<keyword evidence="8" id="KW-0963">Cytoplasm</keyword>
<keyword evidence="5 8" id="KW-0457">Lysine biosynthesis</keyword>
<feature type="binding site" evidence="8">
    <location>
        <position position="64"/>
    </location>
    <ligand>
        <name>substrate</name>
    </ligand>
</feature>
<keyword evidence="11" id="KW-1185">Reference proteome</keyword>
<comment type="function">
    <text evidence="8">Catalyzes the stereoinversion of LL-2,6-diaminopimelate (L,L-DAP) to meso-diaminopimelate (meso-DAP), a precursor of L-lysine and an essential component of the bacterial peptidoglycan.</text>
</comment>
<evidence type="ECO:0000256" key="6">
    <source>
        <dbReference type="ARBA" id="ARBA00023235"/>
    </source>
</evidence>
<protein>
    <recommendedName>
        <fullName evidence="3 8">Diaminopimelate epimerase</fullName>
        <shortName evidence="8">DAP epimerase</shortName>
        <ecNumber evidence="3 8">5.1.1.7</ecNumber>
    </recommendedName>
    <alternativeName>
        <fullName evidence="8">PLP-independent amino acid racemase</fullName>
    </alternativeName>
</protein>
<evidence type="ECO:0000256" key="7">
    <source>
        <dbReference type="ARBA" id="ARBA00051712"/>
    </source>
</evidence>
<dbReference type="Proteomes" id="UP001486565">
    <property type="component" value="Chromosome"/>
</dbReference>
<feature type="binding site" evidence="8">
    <location>
        <begin position="213"/>
        <end position="214"/>
    </location>
    <ligand>
        <name>substrate</name>
    </ligand>
</feature>
<feature type="active site" description="Proton acceptor" evidence="8">
    <location>
        <position position="222"/>
    </location>
</feature>
<dbReference type="PANTHER" id="PTHR31689">
    <property type="entry name" value="DIAMINOPIMELATE EPIMERASE, CHLOROPLASTIC"/>
    <property type="match status" value="1"/>
</dbReference>
<feature type="site" description="Could be important to modulate the pK values of the two catalytic cysteine residues" evidence="8">
    <location>
        <position position="213"/>
    </location>
</feature>
<dbReference type="SUPFAM" id="SSF54506">
    <property type="entry name" value="Diaminopimelate epimerase-like"/>
    <property type="match status" value="2"/>
</dbReference>
<feature type="active site" description="Proton donor" evidence="8">
    <location>
        <position position="73"/>
    </location>
</feature>
<comment type="caution">
    <text evidence="8">Lacks conserved residue(s) required for the propagation of feature annotation.</text>
</comment>
<comment type="subunit">
    <text evidence="8">Homodimer.</text>
</comment>
<evidence type="ECO:0000313" key="11">
    <source>
        <dbReference type="Proteomes" id="UP001486565"/>
    </source>
</evidence>
<evidence type="ECO:0000256" key="8">
    <source>
        <dbReference type="HAMAP-Rule" id="MF_00197"/>
    </source>
</evidence>
<dbReference type="HAMAP" id="MF_00197">
    <property type="entry name" value="DAP_epimerase"/>
    <property type="match status" value="1"/>
</dbReference>
<dbReference type="GO" id="GO:0008837">
    <property type="term" value="F:diaminopimelate epimerase activity"/>
    <property type="evidence" value="ECO:0007669"/>
    <property type="project" value="UniProtKB-EC"/>
</dbReference>
<feature type="active site" evidence="9">
    <location>
        <position position="73"/>
    </location>
</feature>
<dbReference type="PROSITE" id="PS01326">
    <property type="entry name" value="DAP_EPIMERASE"/>
    <property type="match status" value="1"/>
</dbReference>
<evidence type="ECO:0000256" key="5">
    <source>
        <dbReference type="ARBA" id="ARBA00023154"/>
    </source>
</evidence>
<feature type="binding site" evidence="8">
    <location>
        <position position="195"/>
    </location>
    <ligand>
        <name>substrate</name>
    </ligand>
</feature>
<feature type="binding site" evidence="8">
    <location>
        <begin position="223"/>
        <end position="224"/>
    </location>
    <ligand>
        <name>substrate</name>
    </ligand>
</feature>
<proteinExistence type="inferred from homology"/>
<gene>
    <name evidence="8 10" type="primary">dapF</name>
    <name evidence="10" type="ORF">QBE51_01085</name>
</gene>
<sequence length="288" mass="31893">MQLKFTKMHGCGNDYIYFNCLEEELPNPEDLAITLSDRHFGIGGDGIVLICKSDIADAKMRMFNMDGSEGKMCGNAIRCVGKYLYDHRIIHKEEILIDTLSGVKKLRLYIKDNLVDSVQVDMGRAEFAPHKIPVTLDGDKIINQETMIGDQSYHITCVSMGNPHCVVFMEDIEPIQIEELGPIFEHAPIFPERVNTEFIKVINENTLEMRVWERGSGETLACGTGACAAAVAAVENGFCKKGEDIKVKLLGGELIINYTDETVLMTGNAQKVFEGVIDIVDGGIKIAN</sequence>
<dbReference type="EC" id="5.1.1.7" evidence="3 8"/>
<comment type="subcellular location">
    <subcellularLocation>
        <location evidence="8">Cytoplasm</location>
    </subcellularLocation>
</comment>
<organism evidence="10 11">
    <name type="scientific">Defluviitalea saccharophila</name>
    <dbReference type="NCBI Taxonomy" id="879970"/>
    <lineage>
        <taxon>Bacteria</taxon>
        <taxon>Bacillati</taxon>
        <taxon>Bacillota</taxon>
        <taxon>Clostridia</taxon>
        <taxon>Lachnospirales</taxon>
        <taxon>Defluviitaleaceae</taxon>
        <taxon>Defluviitalea</taxon>
    </lineage>
</organism>
<evidence type="ECO:0000256" key="3">
    <source>
        <dbReference type="ARBA" id="ARBA00013080"/>
    </source>
</evidence>
<feature type="binding site" evidence="8">
    <location>
        <begin position="74"/>
        <end position="75"/>
    </location>
    <ligand>
        <name>substrate</name>
    </ligand>
</feature>
<dbReference type="InterPro" id="IPR001653">
    <property type="entry name" value="DAP_epimerase_DapF"/>
</dbReference>
<feature type="binding site" evidence="8">
    <location>
        <position position="13"/>
    </location>
    <ligand>
        <name>substrate</name>
    </ligand>
</feature>
<keyword evidence="4 8" id="KW-0028">Amino-acid biosynthesis</keyword>
<dbReference type="Pfam" id="PF01678">
    <property type="entry name" value="DAP_epimerase"/>
    <property type="match status" value="2"/>
</dbReference>
<dbReference type="PANTHER" id="PTHR31689:SF0">
    <property type="entry name" value="DIAMINOPIMELATE EPIMERASE"/>
    <property type="match status" value="1"/>
</dbReference>
<comment type="similarity">
    <text evidence="2 8">Belongs to the diaminopimelate epimerase family.</text>
</comment>
<reference evidence="10 11" key="1">
    <citation type="submission" date="2023-03" db="EMBL/GenBank/DDBJ databases">
        <title>Novel Species.</title>
        <authorList>
            <person name="Ma S."/>
        </authorList>
    </citation>
    <scope>NUCLEOTIDE SEQUENCE [LARGE SCALE GENOMIC DNA]</scope>
    <source>
        <strain evidence="10 11">LIND6LT2</strain>
    </source>
</reference>
<name>A0ABZ2Y464_9FIRM</name>
<evidence type="ECO:0000256" key="1">
    <source>
        <dbReference type="ARBA" id="ARBA00005196"/>
    </source>
</evidence>